<dbReference type="STRING" id="29655.A0A0K9NRY2"/>
<dbReference type="PANTHER" id="PTHR47724:SF1">
    <property type="entry name" value="PEPTIDYL-PROLYL CIS-TRANS ISOMERASE CYP26-2, CHLOROPLASTIC"/>
    <property type="match status" value="1"/>
</dbReference>
<dbReference type="Pfam" id="PF00160">
    <property type="entry name" value="Pro_isomerase"/>
    <property type="match status" value="1"/>
</dbReference>
<dbReference type="PROSITE" id="PS50072">
    <property type="entry name" value="CSA_PPIASE_2"/>
    <property type="match status" value="1"/>
</dbReference>
<evidence type="ECO:0000313" key="2">
    <source>
        <dbReference type="EMBL" id="KMZ59531.1"/>
    </source>
</evidence>
<dbReference type="OrthoDB" id="252722at2759"/>
<dbReference type="InterPro" id="IPR044185">
    <property type="entry name" value="CYP26-2-like"/>
</dbReference>
<dbReference type="FunFam" id="2.40.100.10:FF:000040">
    <property type="entry name" value="Peptidyl-prolyl cis-trans isomerase B"/>
    <property type="match status" value="1"/>
</dbReference>
<name>A0A0K9NRY2_ZOSMR</name>
<dbReference type="PANTHER" id="PTHR47724">
    <property type="entry name" value="PEPTIDYL-PROLYL CIS-TRANS ISOMERASE CYP26-2, CHLOROPLASTIC"/>
    <property type="match status" value="1"/>
</dbReference>
<dbReference type="AlphaFoldDB" id="A0A0K9NRY2"/>
<feature type="domain" description="PPIase cyclophilin-type" evidence="1">
    <location>
        <begin position="113"/>
        <end position="342"/>
    </location>
</feature>
<dbReference type="Proteomes" id="UP000036987">
    <property type="component" value="Unassembled WGS sequence"/>
</dbReference>
<organism evidence="2 3">
    <name type="scientific">Zostera marina</name>
    <name type="common">Eelgrass</name>
    <dbReference type="NCBI Taxonomy" id="29655"/>
    <lineage>
        <taxon>Eukaryota</taxon>
        <taxon>Viridiplantae</taxon>
        <taxon>Streptophyta</taxon>
        <taxon>Embryophyta</taxon>
        <taxon>Tracheophyta</taxon>
        <taxon>Spermatophyta</taxon>
        <taxon>Magnoliopsida</taxon>
        <taxon>Liliopsida</taxon>
        <taxon>Zosteraceae</taxon>
        <taxon>Zostera</taxon>
    </lineage>
</organism>
<comment type="caution">
    <text evidence="2">The sequence shown here is derived from an EMBL/GenBank/DDBJ whole genome shotgun (WGS) entry which is preliminary data.</text>
</comment>
<gene>
    <name evidence="2" type="ORF">ZOSMA_67G00240</name>
</gene>
<sequence length="344" mass="37733">MKLQAPSLTSYHQILNISRSPSFSHSSTHRSPPPPSSRFLLQRLQCCYHHHQPQQSRRNLLIAGGSSTLPLLISTYFETTKDAQAAAEVEQSRDIVTSNEKNCENQTTVGKVYFDVSIDREPIGRIIVGLYGENSTTTTVGAARFAKLVSGTAGVSYRRKDFVKIMPNYIQHGGIRSIGVDTELAKRGSQADLIADELLSEWEMNNNDKNKNCLGSNSTRNVAGSVGIIVRNPSKPAPKLKLVAKKGKLVIDEEEIGVDPNGTEFVIATKDSPELDASTLVIGRVLQGMDVVEMISKVQTVQENTTSPYFKVAKLIGDKRAVVAERGFNRPYSKVMITNCGIIN</sequence>
<accession>A0A0K9NRY2</accession>
<dbReference type="GO" id="GO:0003755">
    <property type="term" value="F:peptidyl-prolyl cis-trans isomerase activity"/>
    <property type="evidence" value="ECO:0007669"/>
    <property type="project" value="InterPro"/>
</dbReference>
<reference evidence="3" key="1">
    <citation type="journal article" date="2016" name="Nature">
        <title>The genome of the seagrass Zostera marina reveals angiosperm adaptation to the sea.</title>
        <authorList>
            <person name="Olsen J.L."/>
            <person name="Rouze P."/>
            <person name="Verhelst B."/>
            <person name="Lin Y.-C."/>
            <person name="Bayer T."/>
            <person name="Collen J."/>
            <person name="Dattolo E."/>
            <person name="De Paoli E."/>
            <person name="Dittami S."/>
            <person name="Maumus F."/>
            <person name="Michel G."/>
            <person name="Kersting A."/>
            <person name="Lauritano C."/>
            <person name="Lohaus R."/>
            <person name="Toepel M."/>
            <person name="Tonon T."/>
            <person name="Vanneste K."/>
            <person name="Amirebrahimi M."/>
            <person name="Brakel J."/>
            <person name="Bostroem C."/>
            <person name="Chovatia M."/>
            <person name="Grimwood J."/>
            <person name="Jenkins J.W."/>
            <person name="Jueterbock A."/>
            <person name="Mraz A."/>
            <person name="Stam W.T."/>
            <person name="Tice H."/>
            <person name="Bornberg-Bauer E."/>
            <person name="Green P.J."/>
            <person name="Pearson G.A."/>
            <person name="Procaccini G."/>
            <person name="Duarte C.M."/>
            <person name="Schmutz J."/>
            <person name="Reusch T.B.H."/>
            <person name="Van de Peer Y."/>
        </authorList>
    </citation>
    <scope>NUCLEOTIDE SEQUENCE [LARGE SCALE GENOMIC DNA]</scope>
    <source>
        <strain evidence="3">cv. Finnish</strain>
    </source>
</reference>
<evidence type="ECO:0000259" key="1">
    <source>
        <dbReference type="PROSITE" id="PS50072"/>
    </source>
</evidence>
<evidence type="ECO:0000313" key="3">
    <source>
        <dbReference type="Proteomes" id="UP000036987"/>
    </source>
</evidence>
<protein>
    <recommendedName>
        <fullName evidence="1">PPIase cyclophilin-type domain-containing protein</fullName>
    </recommendedName>
</protein>
<dbReference type="InterPro" id="IPR002130">
    <property type="entry name" value="Cyclophilin-type_PPIase_dom"/>
</dbReference>
<dbReference type="Gene3D" id="2.40.100.10">
    <property type="entry name" value="Cyclophilin-like"/>
    <property type="match status" value="1"/>
</dbReference>
<dbReference type="InterPro" id="IPR029000">
    <property type="entry name" value="Cyclophilin-like_dom_sf"/>
</dbReference>
<dbReference type="SUPFAM" id="SSF50891">
    <property type="entry name" value="Cyclophilin-like"/>
    <property type="match status" value="1"/>
</dbReference>
<dbReference type="OMA" id="IKIMPNY"/>
<keyword evidence="3" id="KW-1185">Reference proteome</keyword>
<proteinExistence type="predicted"/>
<dbReference type="EMBL" id="LFYR01001770">
    <property type="protein sequence ID" value="KMZ59531.1"/>
    <property type="molecule type" value="Genomic_DNA"/>
</dbReference>